<dbReference type="Proteomes" id="UP000007814">
    <property type="component" value="Unassembled WGS sequence"/>
</dbReference>
<name>J3JIT2_ACTNH</name>
<sequence>MLFPRSPVGSKKTQLCSFVDIHDLQPGQEWNETIRQQAKTSALLMVRTDHYSIREWTQWEVLEAKKAGMPIVCLSALETGESRGSFLLDHVPTVAYQNHSETSEAFSIIKALNRLIDETLKHALWQNQEVYLEFERHAKNTGHTDNNNRGFDAMPPRLPEPLMLTSFLSEHRKRYPNDNHLWILHPDPPLLPPEHETMVELCILANYSKNNIHLLTPRLFFAAGGTFGHGEPEVKTPNLSIERPLSNFTLSISASASEDLHRLGLTTSHLESVVAETAQLALISGGKISYAGAIGTHSPDLTESVLQVIKKYIEEAQLRQHRQCSQAFYGLTPIHAGHMFNLTVPCTSITSEEVLQKLLSSKTQFASTGKICVINDRGEEVALENTHIWEATSTDRTAEALSSIRKSLYKFAQARLVIGGKTIPKSSDYSDGYIGSIPGIIEETLEALRNRQPVYIAGGFGGAAAVLARSIGLADKIPVPKQTLDAVLHNDMCRDAIDEIRESYRRDVLCLEEEDVKKLATTQRPSEVGGLVVKGLVGHKRTCTNPSD</sequence>
<evidence type="ECO:0000313" key="1">
    <source>
        <dbReference type="EMBL" id="EJN83846.1"/>
    </source>
</evidence>
<gene>
    <name evidence="1" type="ORF">HMPREF1129_1666</name>
</gene>
<dbReference type="InterPro" id="IPR041160">
    <property type="entry name" value="LD_cluster2"/>
</dbReference>
<dbReference type="AlphaFoldDB" id="J3JIT2"/>
<dbReference type="PATRIC" id="fig|1115803.3.peg.2259"/>
<dbReference type="EMBL" id="ALJK01000197">
    <property type="protein sequence ID" value="EJN83846.1"/>
    <property type="molecule type" value="Genomic_DNA"/>
</dbReference>
<protein>
    <submittedName>
        <fullName evidence="1">TIR domain protein</fullName>
    </submittedName>
</protein>
<dbReference type="RefSeq" id="WP_003784961.1">
    <property type="nucleotide sequence ID" value="NZ_ALJK01000197.1"/>
</dbReference>
<dbReference type="Pfam" id="PF18163">
    <property type="entry name" value="LD_cluster2"/>
    <property type="match status" value="1"/>
</dbReference>
<organism evidence="1 2">
    <name type="scientific">Actinomyces naeslundii (strain ATCC 12104 / DSM 43013 / CCUG 2238 / JCM 8349 / NCTC 10301 / Howell 279)</name>
    <dbReference type="NCBI Taxonomy" id="1115803"/>
    <lineage>
        <taxon>Bacteria</taxon>
        <taxon>Bacillati</taxon>
        <taxon>Actinomycetota</taxon>
        <taxon>Actinomycetes</taxon>
        <taxon>Actinomycetales</taxon>
        <taxon>Actinomycetaceae</taxon>
        <taxon>Actinomyces</taxon>
    </lineage>
</organism>
<reference evidence="1 2" key="1">
    <citation type="submission" date="2012-07" db="EMBL/GenBank/DDBJ databases">
        <authorList>
            <person name="Durkin A.S."/>
            <person name="McCorrison J."/>
            <person name="Torralba M."/>
            <person name="Gillis M."/>
            <person name="Methe B."/>
            <person name="Sutton G."/>
            <person name="Nelson K.E."/>
        </authorList>
    </citation>
    <scope>NUCLEOTIDE SEQUENCE [LARGE SCALE GENOMIC DNA]</scope>
    <source>
        <strain evidence="2">ATCC 12104 / DSM 43013 / CCUG 2238 / JCM 8349 / NCTC 10301 / Howell 279</strain>
    </source>
</reference>
<dbReference type="eggNOG" id="ENOG5031UFT">
    <property type="taxonomic scope" value="Bacteria"/>
</dbReference>
<evidence type="ECO:0000313" key="2">
    <source>
        <dbReference type="Proteomes" id="UP000007814"/>
    </source>
</evidence>
<accession>J3JIT2</accession>
<proteinExistence type="predicted"/>
<comment type="caution">
    <text evidence="1">The sequence shown here is derived from an EMBL/GenBank/DDBJ whole genome shotgun (WGS) entry which is preliminary data.</text>
</comment>